<feature type="transmembrane region" description="Helical" evidence="6">
    <location>
        <begin position="90"/>
        <end position="110"/>
    </location>
</feature>
<comment type="subcellular location">
    <subcellularLocation>
        <location evidence="1">Cell membrane</location>
        <topology evidence="1">Multi-pass membrane protein</topology>
    </subcellularLocation>
</comment>
<feature type="transmembrane region" description="Helical" evidence="6">
    <location>
        <begin position="205"/>
        <end position="224"/>
    </location>
</feature>
<organism evidence="7 8">
    <name type="scientific">Candidatus Edwardsbacteria bacterium GWF2_54_11</name>
    <dbReference type="NCBI Taxonomy" id="1817851"/>
    <lineage>
        <taxon>Bacteria</taxon>
        <taxon>Candidatus Edwardsiibacteriota</taxon>
    </lineage>
</organism>
<dbReference type="Pfam" id="PF13440">
    <property type="entry name" value="Polysacc_synt_3"/>
    <property type="match status" value="1"/>
</dbReference>
<protein>
    <recommendedName>
        <fullName evidence="9">Polysaccharide biosynthesis protein C-terminal domain-containing protein</fullName>
    </recommendedName>
</protein>
<evidence type="ECO:0000313" key="7">
    <source>
        <dbReference type="EMBL" id="OGF08133.1"/>
    </source>
</evidence>
<feature type="transmembrane region" description="Helical" evidence="6">
    <location>
        <begin position="116"/>
        <end position="137"/>
    </location>
</feature>
<sequence>MKQLFIKYKNISLFTSSAVVLNLSSLISGFLVYRWIDPYYIGIWQAMMLVQTYSAFLRLGIINGMNRELPFCLGKGDTGQAYKYAETAQYYSLANIIIFAVLALPAFFFVKIKPDWYFPLFSIVIVICLNFYNAYLAGTFRANADFEKLSYIQLIDSALRIISLALVYFYGFKGYCLMQIFLAVFITVITHLWRPIRVRPVFHQAAFQTLLKTGLPIFAGSYFFNFFNTLPRLVLIKYGSIEMLGLYAPVLTLIGAMGILPDSIGTYLYPKLSFQLGTDNDPKRIWKQSWKSHLALLAIAIPLAVAGYLTIPYIIDTFLPKYIRTKDIINLGLMAGVFFSFKFGYTILITLKSWAYMSVYIIAFGLCQYFLPLATLRYYDPLKAVVLGQAISFIAMYVISIAINYLATHKLRRNAAAQ</sequence>
<evidence type="ECO:0008006" key="9">
    <source>
        <dbReference type="Google" id="ProtNLM"/>
    </source>
</evidence>
<feature type="transmembrane region" description="Helical" evidence="6">
    <location>
        <begin position="385"/>
        <end position="407"/>
    </location>
</feature>
<evidence type="ECO:0000256" key="1">
    <source>
        <dbReference type="ARBA" id="ARBA00004651"/>
    </source>
</evidence>
<dbReference type="AlphaFoldDB" id="A0A1F5R260"/>
<evidence type="ECO:0000256" key="5">
    <source>
        <dbReference type="ARBA" id="ARBA00023136"/>
    </source>
</evidence>
<evidence type="ECO:0000256" key="3">
    <source>
        <dbReference type="ARBA" id="ARBA00022692"/>
    </source>
</evidence>
<evidence type="ECO:0000256" key="4">
    <source>
        <dbReference type="ARBA" id="ARBA00022989"/>
    </source>
</evidence>
<evidence type="ECO:0000256" key="2">
    <source>
        <dbReference type="ARBA" id="ARBA00022475"/>
    </source>
</evidence>
<name>A0A1F5R260_9BACT</name>
<feature type="transmembrane region" description="Helical" evidence="6">
    <location>
        <begin position="358"/>
        <end position="379"/>
    </location>
</feature>
<reference evidence="7 8" key="1">
    <citation type="journal article" date="2016" name="Nat. Commun.">
        <title>Thousands of microbial genomes shed light on interconnected biogeochemical processes in an aquifer system.</title>
        <authorList>
            <person name="Anantharaman K."/>
            <person name="Brown C.T."/>
            <person name="Hug L.A."/>
            <person name="Sharon I."/>
            <person name="Castelle C.J."/>
            <person name="Probst A.J."/>
            <person name="Thomas B.C."/>
            <person name="Singh A."/>
            <person name="Wilkins M.J."/>
            <person name="Karaoz U."/>
            <person name="Brodie E.L."/>
            <person name="Williams K.H."/>
            <person name="Hubbard S.S."/>
            <person name="Banfield J.F."/>
        </authorList>
    </citation>
    <scope>NUCLEOTIDE SEQUENCE [LARGE SCALE GENOMIC DNA]</scope>
</reference>
<feature type="transmembrane region" description="Helical" evidence="6">
    <location>
        <begin position="331"/>
        <end position="351"/>
    </location>
</feature>
<feature type="transmembrane region" description="Helical" evidence="6">
    <location>
        <begin position="12"/>
        <end position="33"/>
    </location>
</feature>
<keyword evidence="4 6" id="KW-1133">Transmembrane helix</keyword>
<keyword evidence="3 6" id="KW-0812">Transmembrane</keyword>
<keyword evidence="2" id="KW-1003">Cell membrane</keyword>
<proteinExistence type="predicted"/>
<comment type="caution">
    <text evidence="7">The sequence shown here is derived from an EMBL/GenBank/DDBJ whole genome shotgun (WGS) entry which is preliminary data.</text>
</comment>
<dbReference type="Proteomes" id="UP000177230">
    <property type="component" value="Unassembled WGS sequence"/>
</dbReference>
<feature type="transmembrane region" description="Helical" evidence="6">
    <location>
        <begin position="39"/>
        <end position="61"/>
    </location>
</feature>
<dbReference type="EMBL" id="MFFM01000048">
    <property type="protein sequence ID" value="OGF08133.1"/>
    <property type="molecule type" value="Genomic_DNA"/>
</dbReference>
<dbReference type="PANTHER" id="PTHR30250:SF11">
    <property type="entry name" value="O-ANTIGEN TRANSPORTER-RELATED"/>
    <property type="match status" value="1"/>
</dbReference>
<evidence type="ECO:0000256" key="6">
    <source>
        <dbReference type="SAM" id="Phobius"/>
    </source>
</evidence>
<feature type="transmembrane region" description="Helical" evidence="6">
    <location>
        <begin position="244"/>
        <end position="269"/>
    </location>
</feature>
<feature type="transmembrane region" description="Helical" evidence="6">
    <location>
        <begin position="290"/>
        <end position="311"/>
    </location>
</feature>
<keyword evidence="5 6" id="KW-0472">Membrane</keyword>
<dbReference type="PANTHER" id="PTHR30250">
    <property type="entry name" value="PST FAMILY PREDICTED COLANIC ACID TRANSPORTER"/>
    <property type="match status" value="1"/>
</dbReference>
<dbReference type="InterPro" id="IPR050833">
    <property type="entry name" value="Poly_Biosynth_Transport"/>
</dbReference>
<feature type="transmembrane region" description="Helical" evidence="6">
    <location>
        <begin position="177"/>
        <end position="193"/>
    </location>
</feature>
<evidence type="ECO:0000313" key="8">
    <source>
        <dbReference type="Proteomes" id="UP000177230"/>
    </source>
</evidence>
<dbReference type="GO" id="GO:0005886">
    <property type="term" value="C:plasma membrane"/>
    <property type="evidence" value="ECO:0007669"/>
    <property type="project" value="UniProtKB-SubCell"/>
</dbReference>
<gene>
    <name evidence="7" type="ORF">A2024_08105</name>
</gene>
<accession>A0A1F5R260</accession>